<evidence type="ECO:0000313" key="3">
    <source>
        <dbReference type="Proteomes" id="UP000298180"/>
    </source>
</evidence>
<feature type="domain" description="VOC" evidence="1">
    <location>
        <begin position="144"/>
        <end position="260"/>
    </location>
</feature>
<feature type="domain" description="VOC" evidence="1">
    <location>
        <begin position="7"/>
        <end position="130"/>
    </location>
</feature>
<dbReference type="OrthoDB" id="9793039at2"/>
<dbReference type="PROSITE" id="PS51819">
    <property type="entry name" value="VOC"/>
    <property type="match status" value="2"/>
</dbReference>
<dbReference type="Pfam" id="PF00903">
    <property type="entry name" value="Glyoxalase"/>
    <property type="match status" value="2"/>
</dbReference>
<evidence type="ECO:0000259" key="1">
    <source>
        <dbReference type="PROSITE" id="PS51819"/>
    </source>
</evidence>
<dbReference type="SUPFAM" id="SSF54593">
    <property type="entry name" value="Glyoxalase/Bleomycin resistance protein/Dihydroxybiphenyl dioxygenase"/>
    <property type="match status" value="2"/>
</dbReference>
<dbReference type="InterPro" id="IPR037523">
    <property type="entry name" value="VOC_core"/>
</dbReference>
<keyword evidence="3" id="KW-1185">Reference proteome</keyword>
<dbReference type="EMBL" id="SMLM01000001">
    <property type="protein sequence ID" value="TFZ07226.1"/>
    <property type="molecule type" value="Genomic_DNA"/>
</dbReference>
<sequence>MPDYRGRFFWIELMTTDIDAAKAFYTQAIGWDTQPFDGPPPPGMEEQPYTLWTAAGVPIGGLMKLPEQARSMGAPPHWMASIGTPNVDASVEIVKELGGQVHMAPMDVPQVGRVAVVADPQGASFGLYQPAQPPDAPAEPKVGERSWSELLAGNWQQAWKFYERLFGWQKTGSTEMGPMGTYQLFGLDGQTLGGMFTKPAEVPAPPHWLYYFRVRDVNAAVARIQAGGGKVLNGPMVVPDGSTIAQCMDPQGAVFAVHMTRQ</sequence>
<dbReference type="InterPro" id="IPR029068">
    <property type="entry name" value="Glyas_Bleomycin-R_OHBP_Dase"/>
</dbReference>
<gene>
    <name evidence="2" type="ORF">EZ313_11645</name>
</gene>
<organism evidence="2 3">
    <name type="scientific">Ramlibacter henchirensis</name>
    <dbReference type="NCBI Taxonomy" id="204072"/>
    <lineage>
        <taxon>Bacteria</taxon>
        <taxon>Pseudomonadati</taxon>
        <taxon>Pseudomonadota</taxon>
        <taxon>Betaproteobacteria</taxon>
        <taxon>Burkholderiales</taxon>
        <taxon>Comamonadaceae</taxon>
        <taxon>Ramlibacter</taxon>
    </lineage>
</organism>
<accession>A0A4Z0C6C7</accession>
<dbReference type="InterPro" id="IPR004360">
    <property type="entry name" value="Glyas_Fos-R_dOase_dom"/>
</dbReference>
<reference evidence="2 3" key="1">
    <citation type="submission" date="2019-03" db="EMBL/GenBank/DDBJ databases">
        <title>Ramlibacter henchirensis DSM 14656, whole genome shotgun sequence.</title>
        <authorList>
            <person name="Zhang X."/>
            <person name="Feng G."/>
            <person name="Zhu H."/>
        </authorList>
    </citation>
    <scope>NUCLEOTIDE SEQUENCE [LARGE SCALE GENOMIC DNA]</scope>
    <source>
        <strain evidence="2 3">DSM 14656</strain>
    </source>
</reference>
<dbReference type="Gene3D" id="3.10.180.10">
    <property type="entry name" value="2,3-Dihydroxybiphenyl 1,2-Dioxygenase, domain 1"/>
    <property type="match status" value="2"/>
</dbReference>
<proteinExistence type="predicted"/>
<dbReference type="Proteomes" id="UP000298180">
    <property type="component" value="Unassembled WGS sequence"/>
</dbReference>
<evidence type="ECO:0000313" key="2">
    <source>
        <dbReference type="EMBL" id="TFZ07226.1"/>
    </source>
</evidence>
<dbReference type="PANTHER" id="PTHR33993:SF14">
    <property type="entry name" value="GB|AAF24581.1"/>
    <property type="match status" value="1"/>
</dbReference>
<dbReference type="RefSeq" id="WP_135263307.1">
    <property type="nucleotide sequence ID" value="NZ_SMLM01000001.1"/>
</dbReference>
<dbReference type="AlphaFoldDB" id="A0A4Z0C6C7"/>
<protein>
    <submittedName>
        <fullName evidence="2">VOC family protein</fullName>
    </submittedName>
</protein>
<dbReference type="CDD" id="cd07247">
    <property type="entry name" value="SgaA_N_like"/>
    <property type="match status" value="2"/>
</dbReference>
<dbReference type="InterPro" id="IPR052164">
    <property type="entry name" value="Anthracycline_SecMetBiosynth"/>
</dbReference>
<dbReference type="PANTHER" id="PTHR33993">
    <property type="entry name" value="GLYOXALASE-RELATED"/>
    <property type="match status" value="1"/>
</dbReference>
<comment type="caution">
    <text evidence="2">The sequence shown here is derived from an EMBL/GenBank/DDBJ whole genome shotgun (WGS) entry which is preliminary data.</text>
</comment>
<name>A0A4Z0C6C7_9BURK</name>